<dbReference type="OrthoDB" id="122884at2"/>
<dbReference type="AlphaFoldDB" id="A0A841JPT1"/>
<dbReference type="EMBL" id="JACHEK010000002">
    <property type="protein sequence ID" value="MBB6143392.1"/>
    <property type="molecule type" value="Genomic_DNA"/>
</dbReference>
<comment type="caution">
    <text evidence="1">The sequence shown here is derived from an EMBL/GenBank/DDBJ whole genome shotgun (WGS) entry which is preliminary data.</text>
</comment>
<organism evidence="1 2">
    <name type="scientific">Silvibacterium bohemicum</name>
    <dbReference type="NCBI Taxonomy" id="1577686"/>
    <lineage>
        <taxon>Bacteria</taxon>
        <taxon>Pseudomonadati</taxon>
        <taxon>Acidobacteriota</taxon>
        <taxon>Terriglobia</taxon>
        <taxon>Terriglobales</taxon>
        <taxon>Acidobacteriaceae</taxon>
        <taxon>Silvibacterium</taxon>
    </lineage>
</organism>
<accession>A0A841JPT1</accession>
<keyword evidence="2" id="KW-1185">Reference proteome</keyword>
<evidence type="ECO:0000313" key="2">
    <source>
        <dbReference type="Proteomes" id="UP000538666"/>
    </source>
</evidence>
<gene>
    <name evidence="1" type="ORF">HNQ77_001336</name>
</gene>
<reference evidence="1 2" key="1">
    <citation type="submission" date="2020-08" db="EMBL/GenBank/DDBJ databases">
        <title>Genomic Encyclopedia of Type Strains, Phase IV (KMG-IV): sequencing the most valuable type-strain genomes for metagenomic binning, comparative biology and taxonomic classification.</title>
        <authorList>
            <person name="Goeker M."/>
        </authorList>
    </citation>
    <scope>NUCLEOTIDE SEQUENCE [LARGE SCALE GENOMIC DNA]</scope>
    <source>
        <strain evidence="1 2">DSM 103733</strain>
    </source>
</reference>
<name>A0A841JPT1_9BACT</name>
<dbReference type="RefSeq" id="WP_050062275.1">
    <property type="nucleotide sequence ID" value="NZ_JACHEK010000002.1"/>
</dbReference>
<sequence length="77" mass="8816">MAIELAQLDALQQAYKAAVDEWVAAIRQEEALASVNHTVAEVDEWENAGFREEEARKKAKAAKQAYEDILREEFFNF</sequence>
<protein>
    <submittedName>
        <fullName evidence="1">Uncharacterized protein</fullName>
    </submittedName>
</protein>
<proteinExistence type="predicted"/>
<evidence type="ECO:0000313" key="1">
    <source>
        <dbReference type="EMBL" id="MBB6143392.1"/>
    </source>
</evidence>
<dbReference type="Proteomes" id="UP000538666">
    <property type="component" value="Unassembled WGS sequence"/>
</dbReference>